<name>A0A6F9DYR9_9ASCI</name>
<dbReference type="AlphaFoldDB" id="A0A6F9DYR9"/>
<dbReference type="SUPFAM" id="SSF57667">
    <property type="entry name" value="beta-beta-alpha zinc fingers"/>
    <property type="match status" value="1"/>
</dbReference>
<gene>
    <name evidence="1" type="primary">Znf618</name>
</gene>
<organism evidence="1">
    <name type="scientific">Phallusia mammillata</name>
    <dbReference type="NCBI Taxonomy" id="59560"/>
    <lineage>
        <taxon>Eukaryota</taxon>
        <taxon>Metazoa</taxon>
        <taxon>Chordata</taxon>
        <taxon>Tunicata</taxon>
        <taxon>Ascidiacea</taxon>
        <taxon>Phlebobranchia</taxon>
        <taxon>Ascidiidae</taxon>
        <taxon>Phallusia</taxon>
    </lineage>
</organism>
<protein>
    <submittedName>
        <fullName evidence="1">ZF(BED)-1 zinc finger protein</fullName>
    </submittedName>
</protein>
<accession>A0A6F9DYR9</accession>
<evidence type="ECO:0000313" key="1">
    <source>
        <dbReference type="EMBL" id="CAB3268015.1"/>
    </source>
</evidence>
<dbReference type="InterPro" id="IPR036236">
    <property type="entry name" value="Znf_C2H2_sf"/>
</dbReference>
<sequence>MNTAQVKKSLEAGELCIIKKCGKSSIWNTFGIVAEKAGAESSASKQLPMVACRQCLKCFKYISHTTGTTHLARHVEQGCSNESCKQLKLSVAN</sequence>
<dbReference type="EMBL" id="LR792153">
    <property type="protein sequence ID" value="CAB3268015.1"/>
    <property type="molecule type" value="mRNA"/>
</dbReference>
<reference evidence="1" key="1">
    <citation type="submission" date="2020-04" db="EMBL/GenBank/DDBJ databases">
        <authorList>
            <person name="Neveu A P."/>
        </authorList>
    </citation>
    <scope>NUCLEOTIDE SEQUENCE</scope>
    <source>
        <tissue evidence="1">Whole embryo</tissue>
    </source>
</reference>
<proteinExistence type="evidence at transcript level"/>